<dbReference type="PANTHER" id="PTHR11877:SF46">
    <property type="entry name" value="TYPE III POLYKETIDE SYNTHASE A"/>
    <property type="match status" value="1"/>
</dbReference>
<dbReference type="AlphaFoldDB" id="A0A8H5ZDT4"/>
<evidence type="ECO:0008006" key="8">
    <source>
        <dbReference type="Google" id="ProtNLM"/>
    </source>
</evidence>
<name>A0A8H5ZDT4_COCSA</name>
<proteinExistence type="inferred from homology"/>
<keyword evidence="3" id="KW-0012">Acyltransferase</keyword>
<feature type="domain" description="Chalcone/stilbene synthase C-terminal" evidence="5">
    <location>
        <begin position="280"/>
        <end position="419"/>
    </location>
</feature>
<dbReference type="InterPro" id="IPR001099">
    <property type="entry name" value="Chalcone/stilbene_synt_N"/>
</dbReference>
<dbReference type="SUPFAM" id="SSF53901">
    <property type="entry name" value="Thiolase-like"/>
    <property type="match status" value="2"/>
</dbReference>
<reference evidence="6" key="1">
    <citation type="submission" date="2019-11" db="EMBL/GenBank/DDBJ databases">
        <title>Bipolaris sorokiniana Genome sequencing.</title>
        <authorList>
            <person name="Wang H."/>
        </authorList>
    </citation>
    <scope>NUCLEOTIDE SEQUENCE</scope>
</reference>
<evidence type="ECO:0000256" key="1">
    <source>
        <dbReference type="ARBA" id="ARBA00005531"/>
    </source>
</evidence>
<comment type="caution">
    <text evidence="6">The sequence shown here is derived from an EMBL/GenBank/DDBJ whole genome shotgun (WGS) entry which is preliminary data.</text>
</comment>
<evidence type="ECO:0000313" key="6">
    <source>
        <dbReference type="EMBL" id="KAF5846058.1"/>
    </source>
</evidence>
<dbReference type="Proteomes" id="UP000624244">
    <property type="component" value="Unassembled WGS sequence"/>
</dbReference>
<keyword evidence="2 3" id="KW-0808">Transferase</keyword>
<protein>
    <recommendedName>
        <fullName evidence="8">Thiolase-like protein</fullName>
    </recommendedName>
</protein>
<gene>
    <name evidence="6" type="ORF">GGP41_008578</name>
</gene>
<dbReference type="InterPro" id="IPR011141">
    <property type="entry name" value="Polyketide_synthase_type-III"/>
</dbReference>
<dbReference type="Pfam" id="PF00195">
    <property type="entry name" value="Chal_sti_synt_N"/>
    <property type="match status" value="1"/>
</dbReference>
<organism evidence="6 7">
    <name type="scientific">Cochliobolus sativus</name>
    <name type="common">Common root rot and spot blotch fungus</name>
    <name type="synonym">Bipolaris sorokiniana</name>
    <dbReference type="NCBI Taxonomy" id="45130"/>
    <lineage>
        <taxon>Eukaryota</taxon>
        <taxon>Fungi</taxon>
        <taxon>Dikarya</taxon>
        <taxon>Ascomycota</taxon>
        <taxon>Pezizomycotina</taxon>
        <taxon>Dothideomycetes</taxon>
        <taxon>Pleosporomycetidae</taxon>
        <taxon>Pleosporales</taxon>
        <taxon>Pleosporineae</taxon>
        <taxon>Pleosporaceae</taxon>
        <taxon>Bipolaris</taxon>
    </lineage>
</organism>
<evidence type="ECO:0000259" key="4">
    <source>
        <dbReference type="Pfam" id="PF00195"/>
    </source>
</evidence>
<dbReference type="EMBL" id="WNKQ01000017">
    <property type="protein sequence ID" value="KAF5846058.1"/>
    <property type="molecule type" value="Genomic_DNA"/>
</dbReference>
<dbReference type="Pfam" id="PF02797">
    <property type="entry name" value="Chal_sti_synt_C"/>
    <property type="match status" value="1"/>
</dbReference>
<dbReference type="GO" id="GO:0016747">
    <property type="term" value="F:acyltransferase activity, transferring groups other than amino-acyl groups"/>
    <property type="evidence" value="ECO:0007669"/>
    <property type="project" value="InterPro"/>
</dbReference>
<feature type="domain" description="Chalcone/stilbene synthase N-terminal" evidence="4">
    <location>
        <begin position="114"/>
        <end position="259"/>
    </location>
</feature>
<sequence>MITQFHQHLNHHILRLSSTIGMTRSSNNDGVYITGLGHQYPEHAIRQEDFEGFLQRLYPEHVSSPASVQFRTPSTSSHVYSVQKLIGFNTKTQISSRPTVFDHTKWTQKDATPPTLGSISHDFRTVGVTLAASACKKAIQEARLESHEITHIVAVTCTNSDNPGYDLFVCEKLGLGPDVQRVLVQGVGCAGGLSALRAAADIAAAASLKRRKARVLVIACEICSLFFRAEIQNILQGGDETLRIAPALFSDGAAALVVCNELALAPSQAPVYQLREWASMVAPGTSSFMSYNFGKNGLIATITKDVPKAAISAIAPIFQQLCNTSNGAISNRVPLPQMPADFDWAIHPGGAAILHGAKDSLGLTNDHIRASLDVYKRYGNSSSASVLVVLDNMRHLGPGRDDVAAVSFGPGLTVEMCMMTRCRSSNLRMSVHRRQRASSFWAALQSRFSRKDAIHHRG</sequence>
<evidence type="ECO:0000256" key="3">
    <source>
        <dbReference type="RuleBase" id="RU003633"/>
    </source>
</evidence>
<dbReference type="GO" id="GO:0030639">
    <property type="term" value="P:polyketide biosynthetic process"/>
    <property type="evidence" value="ECO:0007669"/>
    <property type="project" value="TreeGrafter"/>
</dbReference>
<dbReference type="InterPro" id="IPR012328">
    <property type="entry name" value="Chalcone/stilbene_synt_C"/>
</dbReference>
<comment type="similarity">
    <text evidence="1 3">Belongs to the thiolase-like superfamily. Chalcone/stilbene synthases family.</text>
</comment>
<dbReference type="PANTHER" id="PTHR11877">
    <property type="entry name" value="HYDROXYMETHYLGLUTARYL-COA SYNTHASE"/>
    <property type="match status" value="1"/>
</dbReference>
<accession>A0A8H5ZDT4</accession>
<evidence type="ECO:0000256" key="2">
    <source>
        <dbReference type="ARBA" id="ARBA00022679"/>
    </source>
</evidence>
<evidence type="ECO:0000313" key="7">
    <source>
        <dbReference type="Proteomes" id="UP000624244"/>
    </source>
</evidence>
<dbReference type="Gene3D" id="3.40.47.10">
    <property type="match status" value="2"/>
</dbReference>
<dbReference type="InterPro" id="IPR016039">
    <property type="entry name" value="Thiolase-like"/>
</dbReference>
<evidence type="ECO:0000259" key="5">
    <source>
        <dbReference type="Pfam" id="PF02797"/>
    </source>
</evidence>